<feature type="compositionally biased region" description="Polar residues" evidence="1">
    <location>
        <begin position="613"/>
        <end position="624"/>
    </location>
</feature>
<keyword evidence="3" id="KW-1185">Reference proteome</keyword>
<feature type="compositionally biased region" description="Basic and acidic residues" evidence="1">
    <location>
        <begin position="629"/>
        <end position="645"/>
    </location>
</feature>
<sequence length="727" mass="78082">MWMTGVCYFHRNNGDLETELIESSCPILPSSVATLIGQMAMCRTKDAIAEMDAEVLNHLQQQVDNFEEMLRESGDFGNLMSILAQVVQSGENDSVVGLSADKRAVIEKSLGESAEAHRANGNEKVAHLYADQEKKPRDIGTLWSWVYQFAQCTSDDSGNNKSFNFISSPTDLVAFNENSTQPPEVESPLATEIDAKLTDDGGDLLPGHPPTVDANEKAPIDTPSNIDDDVIDVGAFLREAESKGLFQVGDTPSIITFLSRGDAPHAADPELSALKDYLEQCTDTFQDINELLSGFTAHQNSHQAGSEMVEKIVTRAAQMATMSREDSSIDDKANTSDEEKMTQDDPNIINVFAKSGIEADEDLIRAAIAEQMILGLIEKTIRDSEDTLRVIEGEQSVADAPQDAEPHDVGGSANQESRENSTESEGKIQASADTESFAGNTDREQVGTSVDNDSSTQGSRESQAAQHGDVAHAVGEIPSQEATQSVDDVKSETIGENSSGEKDASQGEPVGIEKSLDMDVGDGVVKEENQVVASPENDSIEKVDVVGVENDGVNKLESSSSVDMAIEADTTGGESETKNDQKVSVLDSSGENESSARVSIEVKPEESPHGVNATESQADSNSAPLVSKSDSKDDEGEKVYDKSLELLEPVESQSNGYEKSSSADGRGKHTSYSCTVGPILGIGAAVSHGTLTALMDYLTERAKEQNGMIYPRNFDEEQCPPLYDDVK</sequence>
<dbReference type="VEuPathDB" id="VectorBase:LLONM1_007151"/>
<feature type="compositionally biased region" description="Polar residues" evidence="1">
    <location>
        <begin position="586"/>
        <end position="597"/>
    </location>
</feature>
<feature type="compositionally biased region" description="Basic and acidic residues" evidence="1">
    <location>
        <begin position="416"/>
        <end position="426"/>
    </location>
</feature>
<evidence type="ECO:0000256" key="1">
    <source>
        <dbReference type="SAM" id="MobiDB-lite"/>
    </source>
</evidence>
<reference evidence="2" key="1">
    <citation type="submission" date="2020-05" db="UniProtKB">
        <authorList>
            <consortium name="EnsemblMetazoa"/>
        </authorList>
    </citation>
    <scope>IDENTIFICATION</scope>
    <source>
        <strain evidence="2">Jacobina</strain>
    </source>
</reference>
<feature type="region of interest" description="Disordered" evidence="1">
    <location>
        <begin position="320"/>
        <end position="343"/>
    </location>
</feature>
<dbReference type="Proteomes" id="UP000092461">
    <property type="component" value="Unassembled WGS sequence"/>
</dbReference>
<feature type="compositionally biased region" description="Low complexity" evidence="1">
    <location>
        <begin position="545"/>
        <end position="555"/>
    </location>
</feature>
<dbReference type="EnsemblMetazoa" id="LLOJ004451-RA">
    <property type="protein sequence ID" value="LLOJ004451-PA"/>
    <property type="gene ID" value="LLOJ004451"/>
</dbReference>
<feature type="compositionally biased region" description="Polar residues" evidence="1">
    <location>
        <begin position="651"/>
        <end position="663"/>
    </location>
</feature>
<feature type="compositionally biased region" description="Basic and acidic residues" evidence="1">
    <location>
        <begin position="323"/>
        <end position="343"/>
    </location>
</feature>
<feature type="compositionally biased region" description="Basic and acidic residues" evidence="1">
    <location>
        <begin position="487"/>
        <end position="505"/>
    </location>
</feature>
<protein>
    <submittedName>
        <fullName evidence="2">Uncharacterized protein</fullName>
    </submittedName>
</protein>
<dbReference type="EMBL" id="AJWK01013960">
    <property type="status" value="NOT_ANNOTATED_CDS"/>
    <property type="molecule type" value="Genomic_DNA"/>
</dbReference>
<dbReference type="VEuPathDB" id="VectorBase:LLOJ004451"/>
<evidence type="ECO:0000313" key="2">
    <source>
        <dbReference type="EnsemblMetazoa" id="LLOJ004451-PA"/>
    </source>
</evidence>
<name>A0A1B0CJ18_LUTLO</name>
<evidence type="ECO:0000313" key="3">
    <source>
        <dbReference type="Proteomes" id="UP000092461"/>
    </source>
</evidence>
<feature type="compositionally biased region" description="Polar residues" evidence="1">
    <location>
        <begin position="446"/>
        <end position="465"/>
    </location>
</feature>
<feature type="region of interest" description="Disordered" evidence="1">
    <location>
        <begin position="396"/>
        <end position="670"/>
    </location>
</feature>
<proteinExistence type="predicted"/>
<accession>A0A1B0CJ18</accession>
<dbReference type="AlphaFoldDB" id="A0A1B0CJ18"/>
<organism evidence="2 3">
    <name type="scientific">Lutzomyia longipalpis</name>
    <name type="common">Sand fly</name>
    <dbReference type="NCBI Taxonomy" id="7200"/>
    <lineage>
        <taxon>Eukaryota</taxon>
        <taxon>Metazoa</taxon>
        <taxon>Ecdysozoa</taxon>
        <taxon>Arthropoda</taxon>
        <taxon>Hexapoda</taxon>
        <taxon>Insecta</taxon>
        <taxon>Pterygota</taxon>
        <taxon>Neoptera</taxon>
        <taxon>Endopterygota</taxon>
        <taxon>Diptera</taxon>
        <taxon>Nematocera</taxon>
        <taxon>Psychodoidea</taxon>
        <taxon>Psychodidae</taxon>
        <taxon>Lutzomyia</taxon>
        <taxon>Lutzomyia</taxon>
    </lineage>
</organism>